<dbReference type="HOGENOM" id="CLU_1236426_0_0_1"/>
<feature type="region of interest" description="Disordered" evidence="1">
    <location>
        <begin position="134"/>
        <end position="175"/>
    </location>
</feature>
<reference evidence="4" key="1">
    <citation type="submission" date="2011-05" db="EMBL/GenBank/DDBJ databases">
        <authorList>
            <person name="Richards S.R."/>
            <person name="Qu J."/>
            <person name="Jiang H."/>
            <person name="Jhangiani S.N."/>
            <person name="Agravi P."/>
            <person name="Goodspeed R."/>
            <person name="Gross S."/>
            <person name="Mandapat C."/>
            <person name="Jackson L."/>
            <person name="Mathew T."/>
            <person name="Pu L."/>
            <person name="Thornton R."/>
            <person name="Saada N."/>
            <person name="Wilczek-Boney K.B."/>
            <person name="Lee S."/>
            <person name="Kovar C."/>
            <person name="Wu Y."/>
            <person name="Scherer S.E."/>
            <person name="Worley K.C."/>
            <person name="Muzny D.M."/>
            <person name="Gibbs R."/>
        </authorList>
    </citation>
    <scope>NUCLEOTIDE SEQUENCE</scope>
    <source>
        <strain evidence="4">Brora</strain>
    </source>
</reference>
<protein>
    <submittedName>
        <fullName evidence="3">Uncharacterized protein</fullName>
    </submittedName>
</protein>
<evidence type="ECO:0000256" key="1">
    <source>
        <dbReference type="SAM" id="MobiDB-lite"/>
    </source>
</evidence>
<evidence type="ECO:0000313" key="4">
    <source>
        <dbReference type="Proteomes" id="UP000014500"/>
    </source>
</evidence>
<dbReference type="Proteomes" id="UP000014500">
    <property type="component" value="Unassembled WGS sequence"/>
</dbReference>
<accession>T1JJ36</accession>
<feature type="chain" id="PRO_5004580381" evidence="2">
    <location>
        <begin position="35"/>
        <end position="224"/>
    </location>
</feature>
<feature type="signal peptide" evidence="2">
    <location>
        <begin position="1"/>
        <end position="34"/>
    </location>
</feature>
<organism evidence="3 4">
    <name type="scientific">Strigamia maritima</name>
    <name type="common">European centipede</name>
    <name type="synonym">Geophilus maritimus</name>
    <dbReference type="NCBI Taxonomy" id="126957"/>
    <lineage>
        <taxon>Eukaryota</taxon>
        <taxon>Metazoa</taxon>
        <taxon>Ecdysozoa</taxon>
        <taxon>Arthropoda</taxon>
        <taxon>Myriapoda</taxon>
        <taxon>Chilopoda</taxon>
        <taxon>Pleurostigmophora</taxon>
        <taxon>Geophilomorpha</taxon>
        <taxon>Linotaeniidae</taxon>
        <taxon>Strigamia</taxon>
    </lineage>
</organism>
<keyword evidence="2" id="KW-0732">Signal</keyword>
<dbReference type="AlphaFoldDB" id="T1JJ36"/>
<name>T1JJ36_STRMM</name>
<reference evidence="3" key="2">
    <citation type="submission" date="2015-02" db="UniProtKB">
        <authorList>
            <consortium name="EnsemblMetazoa"/>
        </authorList>
    </citation>
    <scope>IDENTIFICATION</scope>
</reference>
<dbReference type="EnsemblMetazoa" id="SMAR013867-RA">
    <property type="protein sequence ID" value="SMAR013867-PA"/>
    <property type="gene ID" value="SMAR013867"/>
</dbReference>
<proteinExistence type="predicted"/>
<evidence type="ECO:0000313" key="3">
    <source>
        <dbReference type="EnsemblMetazoa" id="SMAR013867-PA"/>
    </source>
</evidence>
<feature type="compositionally biased region" description="Polar residues" evidence="1">
    <location>
        <begin position="163"/>
        <end position="175"/>
    </location>
</feature>
<evidence type="ECO:0000256" key="2">
    <source>
        <dbReference type="SAM" id="SignalP"/>
    </source>
</evidence>
<sequence>MLSPFYTRWQHTIINWLANLVAILHFSCMNPVEQQDEIEIPIPLHATYAPGADEETLEMLKMFSEVFAEIVMFASTFILVHISFQVWAYAGNKSTSSTSETSSTDLSSQSSHTRTLGDFFPSLKSVKRSKSLPNSAAKFESPRGKSCKSVPSALKPADINEWPSPNASSSGKKSVTNPYVFESALNKPKSFAEIIKTKPTEQKTNTMHFDTNSMSAEEFTCKLQ</sequence>
<dbReference type="EMBL" id="JH431845">
    <property type="status" value="NOT_ANNOTATED_CDS"/>
    <property type="molecule type" value="Genomic_DNA"/>
</dbReference>
<keyword evidence="4" id="KW-1185">Reference proteome</keyword>